<dbReference type="GO" id="GO:0046872">
    <property type="term" value="F:metal ion binding"/>
    <property type="evidence" value="ECO:0007669"/>
    <property type="project" value="UniProtKB-KW"/>
</dbReference>
<keyword evidence="1" id="KW-0479">Metal-binding</keyword>
<evidence type="ECO:0000256" key="3">
    <source>
        <dbReference type="SAM" id="SignalP"/>
    </source>
</evidence>
<proteinExistence type="predicted"/>
<comment type="caution">
    <text evidence="4">The sequence shown here is derived from an EMBL/GenBank/DDBJ whole genome shotgun (WGS) entry which is preliminary data.</text>
</comment>
<evidence type="ECO:0000256" key="1">
    <source>
        <dbReference type="ARBA" id="ARBA00022723"/>
    </source>
</evidence>
<gene>
    <name evidence="4" type="ORF">AW736_07590</name>
</gene>
<dbReference type="InterPro" id="IPR012334">
    <property type="entry name" value="Pectin_lyas_fold"/>
</dbReference>
<dbReference type="Proteomes" id="UP000078486">
    <property type="component" value="Unassembled WGS sequence"/>
</dbReference>
<evidence type="ECO:0000256" key="2">
    <source>
        <dbReference type="ARBA" id="ARBA00023180"/>
    </source>
</evidence>
<dbReference type="InterPro" id="IPR052063">
    <property type="entry name" value="Polysaccharide_Lyase_1"/>
</dbReference>
<dbReference type="AlphaFoldDB" id="A0A178IMS9"/>
<reference evidence="4 5" key="1">
    <citation type="submission" date="2016-01" db="EMBL/GenBank/DDBJ databases">
        <title>High potential of lignocellulose degradation of a new Verrucomicrobia species.</title>
        <authorList>
            <person name="Wang Y."/>
            <person name="Shi Y."/>
            <person name="Qiu Z."/>
            <person name="Liu S."/>
            <person name="Yang H."/>
        </authorList>
    </citation>
    <scope>NUCLEOTIDE SEQUENCE [LARGE SCALE GENOMIC DNA]</scope>
    <source>
        <strain evidence="4 5">TSB47</strain>
    </source>
</reference>
<name>A0A178IMS9_9BACT</name>
<keyword evidence="2" id="KW-0325">Glycoprotein</keyword>
<dbReference type="PANTHER" id="PTHR42970">
    <property type="entry name" value="PECTATE LYASE C-RELATED"/>
    <property type="match status" value="1"/>
</dbReference>
<dbReference type="Gene3D" id="2.160.20.10">
    <property type="entry name" value="Single-stranded right-handed beta-helix, Pectin lyase-like"/>
    <property type="match status" value="1"/>
</dbReference>
<evidence type="ECO:0008006" key="6">
    <source>
        <dbReference type="Google" id="ProtNLM"/>
    </source>
</evidence>
<evidence type="ECO:0000313" key="4">
    <source>
        <dbReference type="EMBL" id="OAM90499.1"/>
    </source>
</evidence>
<keyword evidence="3" id="KW-0732">Signal</keyword>
<dbReference type="STRING" id="1184151.AW736_07590"/>
<accession>A0A178IMS9</accession>
<feature type="signal peptide" evidence="3">
    <location>
        <begin position="1"/>
        <end position="19"/>
    </location>
</feature>
<keyword evidence="5" id="KW-1185">Reference proteome</keyword>
<dbReference type="SUPFAM" id="SSF51126">
    <property type="entry name" value="Pectin lyase-like"/>
    <property type="match status" value="1"/>
</dbReference>
<evidence type="ECO:0000313" key="5">
    <source>
        <dbReference type="Proteomes" id="UP000078486"/>
    </source>
</evidence>
<dbReference type="EMBL" id="LRRQ01000056">
    <property type="protein sequence ID" value="OAM90499.1"/>
    <property type="molecule type" value="Genomic_DNA"/>
</dbReference>
<feature type="chain" id="PRO_5008089135" description="Pectate lyase" evidence="3">
    <location>
        <begin position="20"/>
        <end position="476"/>
    </location>
</feature>
<dbReference type="InterPro" id="IPR011050">
    <property type="entry name" value="Pectin_lyase_fold/virulence"/>
</dbReference>
<sequence>MLFLVALAAVFSLSNTGGALPVFPSAVGFGTDTPAGRKGRIVRVTNLLDDDKKPPAGSFRHAVEKVTGPRVVIFDVSGVIDLKRDIIIRDDGHGKHGHLTIAGQTAPFPGITLKGAGIDISSHDILIQHIAIRPGDKLPPVDNRDCIKIGAPKDHAARNIVIDHVSCSWAVDETVSTWSDRGRVHDVTFSNCIFSEPVINGGHSKGSHPYGPLVGRNSNNVTLVGNIMAFTWARNPLARDKGAGAQIVNNLVYRPGIWSNCAIYIGDLPQDPRPVSVVGNVVVRHPVPFTISRSEEGKPRAARTHTKEDYRDTAIYVHKGVSPPPELFLRDNRLFNPVDGKWLPEDGDPWNTGIFRDSPENPVTKLKADPYANSGGTSWTPLPSTEVEARLLAAAGKHPAKRDALDAALVEKIRNRQGSFLEDLPMDAWDIVDIRATRVLAPPPDPNGDPDGNGYTNLEEWLHRRAAEVEGRSHDN</sequence>
<dbReference type="PANTHER" id="PTHR42970:SF1">
    <property type="entry name" value="PECTATE LYASE C-RELATED"/>
    <property type="match status" value="1"/>
</dbReference>
<organism evidence="4 5">
    <name type="scientific">Termitidicoccus mucosus</name>
    <dbReference type="NCBI Taxonomy" id="1184151"/>
    <lineage>
        <taxon>Bacteria</taxon>
        <taxon>Pseudomonadati</taxon>
        <taxon>Verrucomicrobiota</taxon>
        <taxon>Opitutia</taxon>
        <taxon>Opitutales</taxon>
        <taxon>Opitutaceae</taxon>
        <taxon>Termitidicoccus</taxon>
    </lineage>
</organism>
<protein>
    <recommendedName>
        <fullName evidence="6">Pectate lyase</fullName>
    </recommendedName>
</protein>